<evidence type="ECO:0008006" key="6">
    <source>
        <dbReference type="Google" id="ProtNLM"/>
    </source>
</evidence>
<dbReference type="CDD" id="cd01949">
    <property type="entry name" value="GGDEF"/>
    <property type="match status" value="1"/>
</dbReference>
<keyword evidence="5" id="KW-1185">Reference proteome</keyword>
<evidence type="ECO:0000313" key="5">
    <source>
        <dbReference type="Proteomes" id="UP000301751"/>
    </source>
</evidence>
<dbReference type="InterPro" id="IPR052155">
    <property type="entry name" value="Biofilm_reg_signaling"/>
</dbReference>
<dbReference type="Proteomes" id="UP000301751">
    <property type="component" value="Unassembled WGS sequence"/>
</dbReference>
<dbReference type="Gene3D" id="3.30.450.20">
    <property type="entry name" value="PAS domain"/>
    <property type="match status" value="3"/>
</dbReference>
<dbReference type="SMART" id="SM00091">
    <property type="entry name" value="PAS"/>
    <property type="match status" value="3"/>
</dbReference>
<dbReference type="InterPro" id="IPR043128">
    <property type="entry name" value="Rev_trsase/Diguanyl_cyclase"/>
</dbReference>
<feature type="domain" description="GGDEF" evidence="3">
    <location>
        <begin position="427"/>
        <end position="563"/>
    </location>
</feature>
<gene>
    <name evidence="4" type="ORF">AQPW35_17540</name>
</gene>
<dbReference type="InterPro" id="IPR001610">
    <property type="entry name" value="PAC"/>
</dbReference>
<dbReference type="EMBL" id="BJCL01000003">
    <property type="protein sequence ID" value="GCL62673.1"/>
    <property type="molecule type" value="Genomic_DNA"/>
</dbReference>
<reference evidence="5" key="1">
    <citation type="submission" date="2019-03" db="EMBL/GenBank/DDBJ databases">
        <title>Aquabacterium pictum sp.nov., the first bacteriochlorophyll a-containing freshwater bacterium in the genus Aquabacterium of the class Betaproteobacteria.</title>
        <authorList>
            <person name="Hirose S."/>
            <person name="Tank M."/>
            <person name="Hara E."/>
            <person name="Tamaki H."/>
            <person name="Takaichi S."/>
            <person name="Haruta S."/>
            <person name="Hanada S."/>
        </authorList>
    </citation>
    <scope>NUCLEOTIDE SEQUENCE [LARGE SCALE GENOMIC DNA]</scope>
    <source>
        <strain evidence="5">W35</strain>
    </source>
</reference>
<accession>A0A480AMS7</accession>
<dbReference type="SUPFAM" id="SSF55785">
    <property type="entry name" value="PYP-like sensor domain (PAS domain)"/>
    <property type="match status" value="3"/>
</dbReference>
<proteinExistence type="predicted"/>
<dbReference type="PROSITE" id="PS50112">
    <property type="entry name" value="PAS"/>
    <property type="match status" value="2"/>
</dbReference>
<organism evidence="4 5">
    <name type="scientific">Pseudaquabacterium pictum</name>
    <dbReference type="NCBI Taxonomy" id="2315236"/>
    <lineage>
        <taxon>Bacteria</taxon>
        <taxon>Pseudomonadati</taxon>
        <taxon>Pseudomonadota</taxon>
        <taxon>Betaproteobacteria</taxon>
        <taxon>Burkholderiales</taxon>
        <taxon>Sphaerotilaceae</taxon>
        <taxon>Pseudaquabacterium</taxon>
    </lineage>
</organism>
<dbReference type="Pfam" id="PF08447">
    <property type="entry name" value="PAS_3"/>
    <property type="match status" value="1"/>
</dbReference>
<dbReference type="InterPro" id="IPR000700">
    <property type="entry name" value="PAS-assoc_C"/>
</dbReference>
<dbReference type="InterPro" id="IPR035965">
    <property type="entry name" value="PAS-like_dom_sf"/>
</dbReference>
<evidence type="ECO:0000259" key="1">
    <source>
        <dbReference type="PROSITE" id="PS50112"/>
    </source>
</evidence>
<dbReference type="NCBIfam" id="TIGR00229">
    <property type="entry name" value="sensory_box"/>
    <property type="match status" value="3"/>
</dbReference>
<dbReference type="CDD" id="cd00130">
    <property type="entry name" value="PAS"/>
    <property type="match status" value="3"/>
</dbReference>
<dbReference type="SMART" id="SM00267">
    <property type="entry name" value="GGDEF"/>
    <property type="match status" value="1"/>
</dbReference>
<dbReference type="InterPro" id="IPR000160">
    <property type="entry name" value="GGDEF_dom"/>
</dbReference>
<dbReference type="Pfam" id="PF13426">
    <property type="entry name" value="PAS_9"/>
    <property type="match status" value="1"/>
</dbReference>
<dbReference type="OrthoDB" id="9813903at2"/>
<protein>
    <recommendedName>
        <fullName evidence="6">Diguanylate cyclase</fullName>
    </recommendedName>
</protein>
<dbReference type="SMART" id="SM00086">
    <property type="entry name" value="PAC"/>
    <property type="match status" value="2"/>
</dbReference>
<evidence type="ECO:0000259" key="2">
    <source>
        <dbReference type="PROSITE" id="PS50113"/>
    </source>
</evidence>
<dbReference type="InterPro" id="IPR013655">
    <property type="entry name" value="PAS_fold_3"/>
</dbReference>
<feature type="domain" description="PAC" evidence="2">
    <location>
        <begin position="342"/>
        <end position="395"/>
    </location>
</feature>
<dbReference type="Gene3D" id="3.30.70.270">
    <property type="match status" value="1"/>
</dbReference>
<sequence length="563" mass="62026">MADSPAGGFGPLADPQADAAMVRASFESAPDGVLVLSRDGRILAYNRAYRNLLNFSDAMLARRDAMEWRRHTAGMLQDPQAYLDGMEALLATDQSRVFDTLVLRDGRVFERQVSPLEVPDAVPALVVRWRDITERYRAEQALAQSQARLTAIFQHALNAILLAGDDGRYIDANPAACTLLGYSHAQLVGRQVAELVVPERSDTPTTWAKFRQSGSARGRVRLRRQDGSEVDALYNAVANVLPGVHLSVLSDVTEELRYQQRQQELTALMDLAMMDADLVFWDADLRTGRMSSVNGHWHAMLGYARDDVPDTLDAWDALVHPDDATARILAWEAHLLGSTSTFEAEFRIRHKQGHWVWMQARGRVVERAPDGEPLRVAGLRMNITRRKETEVRLEGLAHTDALTGVLNRRRFTDLASDELSRALRHGTPVALLMMDLDHFKSVNDRLGHAGGDAVLRSFAATAEGVMRQGDVFGRVGGEEFAALLPQTTLDGAVVLAQRLRQRIQAQPAQVAGEALPFTVSIGVAGWAGLGHGEPDIDRLMVAADRALYAAKAQGRDRVVADRS</sequence>
<dbReference type="PROSITE" id="PS50113">
    <property type="entry name" value="PAC"/>
    <property type="match status" value="1"/>
</dbReference>
<evidence type="ECO:0000313" key="4">
    <source>
        <dbReference type="EMBL" id="GCL62673.1"/>
    </source>
</evidence>
<feature type="domain" description="PAS" evidence="1">
    <location>
        <begin position="18"/>
        <end position="56"/>
    </location>
</feature>
<dbReference type="PANTHER" id="PTHR44757:SF2">
    <property type="entry name" value="BIOFILM ARCHITECTURE MAINTENANCE PROTEIN MBAA"/>
    <property type="match status" value="1"/>
</dbReference>
<feature type="domain" description="PAS" evidence="1">
    <location>
        <begin position="145"/>
        <end position="199"/>
    </location>
</feature>
<dbReference type="Pfam" id="PF00990">
    <property type="entry name" value="GGDEF"/>
    <property type="match status" value="1"/>
</dbReference>
<dbReference type="PROSITE" id="PS50887">
    <property type="entry name" value="GGDEF"/>
    <property type="match status" value="1"/>
</dbReference>
<evidence type="ECO:0000259" key="3">
    <source>
        <dbReference type="PROSITE" id="PS50887"/>
    </source>
</evidence>
<dbReference type="NCBIfam" id="TIGR00254">
    <property type="entry name" value="GGDEF"/>
    <property type="match status" value="1"/>
</dbReference>
<dbReference type="InterPro" id="IPR013656">
    <property type="entry name" value="PAS_4"/>
</dbReference>
<dbReference type="GO" id="GO:0003824">
    <property type="term" value="F:catalytic activity"/>
    <property type="evidence" value="ECO:0007669"/>
    <property type="project" value="UniProtKB-ARBA"/>
</dbReference>
<dbReference type="AlphaFoldDB" id="A0A480AMS7"/>
<name>A0A480AMS7_9BURK</name>
<dbReference type="FunFam" id="3.30.70.270:FF:000001">
    <property type="entry name" value="Diguanylate cyclase domain protein"/>
    <property type="match status" value="1"/>
</dbReference>
<dbReference type="InterPro" id="IPR029787">
    <property type="entry name" value="Nucleotide_cyclase"/>
</dbReference>
<dbReference type="InterPro" id="IPR000014">
    <property type="entry name" value="PAS"/>
</dbReference>
<dbReference type="SUPFAM" id="SSF55073">
    <property type="entry name" value="Nucleotide cyclase"/>
    <property type="match status" value="1"/>
</dbReference>
<dbReference type="RefSeq" id="WP_137732415.1">
    <property type="nucleotide sequence ID" value="NZ_BJCL01000003.1"/>
</dbReference>
<dbReference type="Pfam" id="PF08448">
    <property type="entry name" value="PAS_4"/>
    <property type="match status" value="1"/>
</dbReference>
<comment type="caution">
    <text evidence="4">The sequence shown here is derived from an EMBL/GenBank/DDBJ whole genome shotgun (WGS) entry which is preliminary data.</text>
</comment>
<dbReference type="PANTHER" id="PTHR44757">
    <property type="entry name" value="DIGUANYLATE CYCLASE DGCP"/>
    <property type="match status" value="1"/>
</dbReference>